<dbReference type="PANTHER" id="PTHR35004">
    <property type="entry name" value="TRANSPOSASE RV3428C-RELATED"/>
    <property type="match status" value="1"/>
</dbReference>
<proteinExistence type="predicted"/>
<feature type="domain" description="Integrase catalytic" evidence="1">
    <location>
        <begin position="132"/>
        <end position="309"/>
    </location>
</feature>
<evidence type="ECO:0000259" key="1">
    <source>
        <dbReference type="PROSITE" id="PS50994"/>
    </source>
</evidence>
<dbReference type="Gene3D" id="3.30.420.10">
    <property type="entry name" value="Ribonuclease H-like superfamily/Ribonuclease H"/>
    <property type="match status" value="1"/>
</dbReference>
<name>A0A7W9TPR9_CASDE</name>
<dbReference type="PANTHER" id="PTHR35004:SF7">
    <property type="entry name" value="INTEGRASE PROTEIN"/>
    <property type="match status" value="1"/>
</dbReference>
<dbReference type="SUPFAM" id="SSF53098">
    <property type="entry name" value="Ribonuclease H-like"/>
    <property type="match status" value="1"/>
</dbReference>
<dbReference type="EMBL" id="JACHIB010000011">
    <property type="protein sequence ID" value="MBB6084106.1"/>
    <property type="molecule type" value="Genomic_DNA"/>
</dbReference>
<dbReference type="GO" id="GO:0015074">
    <property type="term" value="P:DNA integration"/>
    <property type="evidence" value="ECO:0007669"/>
    <property type="project" value="InterPro"/>
</dbReference>
<organism evidence="2 3">
    <name type="scientific">Castellaniella defragrans</name>
    <name type="common">Alcaligenes defragrans</name>
    <dbReference type="NCBI Taxonomy" id="75697"/>
    <lineage>
        <taxon>Bacteria</taxon>
        <taxon>Pseudomonadati</taxon>
        <taxon>Pseudomonadota</taxon>
        <taxon>Betaproteobacteria</taxon>
        <taxon>Burkholderiales</taxon>
        <taxon>Alcaligenaceae</taxon>
        <taxon>Castellaniella</taxon>
    </lineage>
</organism>
<dbReference type="NCBIfam" id="NF033594">
    <property type="entry name" value="transpos_ISNCY_2"/>
    <property type="match status" value="1"/>
</dbReference>
<dbReference type="InterPro" id="IPR001584">
    <property type="entry name" value="Integrase_cat-core"/>
</dbReference>
<evidence type="ECO:0000313" key="2">
    <source>
        <dbReference type="EMBL" id="MBB6084106.1"/>
    </source>
</evidence>
<dbReference type="GO" id="GO:0003676">
    <property type="term" value="F:nucleic acid binding"/>
    <property type="evidence" value="ECO:0007669"/>
    <property type="project" value="InterPro"/>
</dbReference>
<dbReference type="PROSITE" id="PS50994">
    <property type="entry name" value="INTEGRASE"/>
    <property type="match status" value="1"/>
</dbReference>
<evidence type="ECO:0000313" key="3">
    <source>
        <dbReference type="Proteomes" id="UP000541136"/>
    </source>
</evidence>
<sequence length="427" mass="47761">MITMSQKEVGRLRVLEQVAQGALSQGEAAGVLQLSVRQLRRIQRRYEAGGASALVHGLRGRTSNHTLEAAVVRQAQQLIALHYTDFGPTLACEMLAQRHGIALSVESVRTLMRAAGLWRARRRRCAPIHPMRERRPRRGELIQIDGSPHDWFEGRGPRCTLLVFIDDATSELMALRFVRAETTADYLRVLRQHILTHGLPMCLYSDRHSIFRSTSPQDPQPTCFAQALERLGIEGIQASSPQAKGRVERANQTLQDRLVKAMRLQAIDDIETANAWLPAYIAAHNQRFAVAPALSEDAHAPYLGEADALDLALAFHYDRRLSSTLSCQFRQRIVQVLAPAEQRRLAGEHVHVIEHLDGSLQVLHAGRALRFEALPKPSRIKPAEDSKSLNTRVQAVVTKRSGPSANHPWRRWEGPIELLRTHPAAAP</sequence>
<dbReference type="InterPro" id="IPR009057">
    <property type="entry name" value="Homeodomain-like_sf"/>
</dbReference>
<comment type="caution">
    <text evidence="2">The sequence shown here is derived from an EMBL/GenBank/DDBJ whole genome shotgun (WGS) entry which is preliminary data.</text>
</comment>
<dbReference type="SUPFAM" id="SSF46689">
    <property type="entry name" value="Homeodomain-like"/>
    <property type="match status" value="1"/>
</dbReference>
<accession>A0A7W9TPR9</accession>
<dbReference type="AlphaFoldDB" id="A0A7W9TPR9"/>
<dbReference type="Proteomes" id="UP000541136">
    <property type="component" value="Unassembled WGS sequence"/>
</dbReference>
<protein>
    <submittedName>
        <fullName evidence="2">Transposase</fullName>
    </submittedName>
</protein>
<dbReference type="InterPro" id="IPR047797">
    <property type="entry name" value="ISNCY_transpos"/>
</dbReference>
<dbReference type="InterPro" id="IPR055247">
    <property type="entry name" value="InsJ-like_HTH"/>
</dbReference>
<dbReference type="Pfam" id="PF13518">
    <property type="entry name" value="HTH_28"/>
    <property type="match status" value="1"/>
</dbReference>
<dbReference type="InterPro" id="IPR012337">
    <property type="entry name" value="RNaseH-like_sf"/>
</dbReference>
<gene>
    <name evidence="2" type="ORF">HNR28_002151</name>
</gene>
<dbReference type="InterPro" id="IPR036397">
    <property type="entry name" value="RNaseH_sf"/>
</dbReference>
<reference evidence="2 3" key="1">
    <citation type="submission" date="2020-08" db="EMBL/GenBank/DDBJ databases">
        <title>Genomic Encyclopedia of Type Strains, Phase IV (KMG-IV): sequencing the most valuable type-strain genomes for metagenomic binning, comparative biology and taxonomic classification.</title>
        <authorList>
            <person name="Goeker M."/>
        </authorList>
    </citation>
    <scope>NUCLEOTIDE SEQUENCE [LARGE SCALE GENOMIC DNA]</scope>
    <source>
        <strain evidence="2 3">DSM 12141</strain>
    </source>
</reference>